<dbReference type="Proteomes" id="UP000294830">
    <property type="component" value="Unassembled WGS sequence"/>
</dbReference>
<protein>
    <submittedName>
        <fullName evidence="1">Uncharacterized protein</fullName>
    </submittedName>
</protein>
<accession>A0A4R2ED48</accession>
<proteinExistence type="predicted"/>
<comment type="caution">
    <text evidence="1">The sequence shown here is derived from an EMBL/GenBank/DDBJ whole genome shotgun (WGS) entry which is preliminary data.</text>
</comment>
<organism evidence="1 2">
    <name type="scientific">Acetobacteroides hydrogenigenes</name>
    <dbReference type="NCBI Taxonomy" id="979970"/>
    <lineage>
        <taxon>Bacteria</taxon>
        <taxon>Pseudomonadati</taxon>
        <taxon>Bacteroidota</taxon>
        <taxon>Bacteroidia</taxon>
        <taxon>Bacteroidales</taxon>
        <taxon>Rikenellaceae</taxon>
        <taxon>Acetobacteroides</taxon>
    </lineage>
</organism>
<dbReference type="AlphaFoldDB" id="A0A4R2ED48"/>
<sequence length="71" mass="7956">MYAYFIRGFSYAYTPAVRPAKRARSAKEVLQKAFSSSIGRGRAAELAGSFSSMELIQILVRRPLLLKTIPF</sequence>
<name>A0A4R2ED48_9BACT</name>
<evidence type="ECO:0000313" key="1">
    <source>
        <dbReference type="EMBL" id="TCN66768.1"/>
    </source>
</evidence>
<gene>
    <name evidence="1" type="ORF">CLV25_108107</name>
</gene>
<dbReference type="EMBL" id="SLWB01000008">
    <property type="protein sequence ID" value="TCN66768.1"/>
    <property type="molecule type" value="Genomic_DNA"/>
</dbReference>
<evidence type="ECO:0000313" key="2">
    <source>
        <dbReference type="Proteomes" id="UP000294830"/>
    </source>
</evidence>
<reference evidence="1 2" key="1">
    <citation type="submission" date="2019-03" db="EMBL/GenBank/DDBJ databases">
        <title>Genomic Encyclopedia of Archaeal and Bacterial Type Strains, Phase II (KMG-II): from individual species to whole genera.</title>
        <authorList>
            <person name="Goeker M."/>
        </authorList>
    </citation>
    <scope>NUCLEOTIDE SEQUENCE [LARGE SCALE GENOMIC DNA]</scope>
    <source>
        <strain evidence="1 2">RL-C</strain>
    </source>
</reference>
<keyword evidence="2" id="KW-1185">Reference proteome</keyword>